<proteinExistence type="predicted"/>
<dbReference type="EMBL" id="JABBWK010000016">
    <property type="protein sequence ID" value="KAG1902558.1"/>
    <property type="molecule type" value="Genomic_DNA"/>
</dbReference>
<dbReference type="GeneID" id="64671095"/>
<keyword evidence="3" id="KW-1185">Reference proteome</keyword>
<feature type="compositionally biased region" description="Basic and acidic residues" evidence="1">
    <location>
        <begin position="112"/>
        <end position="122"/>
    </location>
</feature>
<reference evidence="2" key="1">
    <citation type="journal article" date="2020" name="New Phytol.">
        <title>Comparative genomics reveals dynamic genome evolution in host specialist ectomycorrhizal fungi.</title>
        <authorList>
            <person name="Lofgren L.A."/>
            <person name="Nguyen N.H."/>
            <person name="Vilgalys R."/>
            <person name="Ruytinx J."/>
            <person name="Liao H.L."/>
            <person name="Branco S."/>
            <person name="Kuo A."/>
            <person name="LaButti K."/>
            <person name="Lipzen A."/>
            <person name="Andreopoulos W."/>
            <person name="Pangilinan J."/>
            <person name="Riley R."/>
            <person name="Hundley H."/>
            <person name="Na H."/>
            <person name="Barry K."/>
            <person name="Grigoriev I.V."/>
            <person name="Stajich J.E."/>
            <person name="Kennedy P.G."/>
        </authorList>
    </citation>
    <scope>NUCLEOTIDE SEQUENCE</scope>
    <source>
        <strain evidence="2">FC203</strain>
    </source>
</reference>
<dbReference type="RefSeq" id="XP_041228133.1">
    <property type="nucleotide sequence ID" value="XM_041376797.1"/>
</dbReference>
<evidence type="ECO:0000313" key="2">
    <source>
        <dbReference type="EMBL" id="KAG1902558.1"/>
    </source>
</evidence>
<feature type="region of interest" description="Disordered" evidence="1">
    <location>
        <begin position="89"/>
        <end position="128"/>
    </location>
</feature>
<dbReference type="Proteomes" id="UP001195769">
    <property type="component" value="Unassembled WGS sequence"/>
</dbReference>
<organism evidence="2 3">
    <name type="scientific">Suillus fuscotomentosus</name>
    <dbReference type="NCBI Taxonomy" id="1912939"/>
    <lineage>
        <taxon>Eukaryota</taxon>
        <taxon>Fungi</taxon>
        <taxon>Dikarya</taxon>
        <taxon>Basidiomycota</taxon>
        <taxon>Agaricomycotina</taxon>
        <taxon>Agaricomycetes</taxon>
        <taxon>Agaricomycetidae</taxon>
        <taxon>Boletales</taxon>
        <taxon>Suillineae</taxon>
        <taxon>Suillaceae</taxon>
        <taxon>Suillus</taxon>
    </lineage>
</organism>
<dbReference type="AlphaFoldDB" id="A0AAD4EA70"/>
<sequence>MVDFQIQSLPGSPGRLYETFVSVAIFINIKLSMSNVTANEAWTSVVNVFRDVIFVDIQNAVSLDNTYCFNLNLDSPGPKKIVFHIHQQGADSDTESEMDSGVSELETEDVEEGRNDVEMKTEDTEDENLAVIDPEWQCAGNPNPDPANPTVLWSYYVKARTETPDLDSSDEEIV</sequence>
<protein>
    <submittedName>
        <fullName evidence="2">Uncharacterized protein</fullName>
    </submittedName>
</protein>
<evidence type="ECO:0000256" key="1">
    <source>
        <dbReference type="SAM" id="MobiDB-lite"/>
    </source>
</evidence>
<gene>
    <name evidence="2" type="ORF">F5891DRAFT_978472</name>
</gene>
<comment type="caution">
    <text evidence="2">The sequence shown here is derived from an EMBL/GenBank/DDBJ whole genome shotgun (WGS) entry which is preliminary data.</text>
</comment>
<accession>A0AAD4EA70</accession>
<name>A0AAD4EA70_9AGAM</name>
<evidence type="ECO:0000313" key="3">
    <source>
        <dbReference type="Proteomes" id="UP001195769"/>
    </source>
</evidence>